<protein>
    <submittedName>
        <fullName evidence="2">Unannotated protein</fullName>
    </submittedName>
</protein>
<feature type="compositionally biased region" description="Low complexity" evidence="1">
    <location>
        <begin position="97"/>
        <end position="108"/>
    </location>
</feature>
<reference evidence="2" key="1">
    <citation type="submission" date="2020-05" db="EMBL/GenBank/DDBJ databases">
        <authorList>
            <person name="Chiriac C."/>
            <person name="Salcher M."/>
            <person name="Ghai R."/>
            <person name="Kavagutti S V."/>
        </authorList>
    </citation>
    <scope>NUCLEOTIDE SEQUENCE</scope>
</reference>
<name>A0A6J6WW88_9ZZZZ</name>
<feature type="compositionally biased region" description="Low complexity" evidence="1">
    <location>
        <begin position="122"/>
        <end position="134"/>
    </location>
</feature>
<gene>
    <name evidence="2" type="ORF">UFOPK2925_01178</name>
</gene>
<accession>A0A6J6WW88</accession>
<dbReference type="EMBL" id="CAEZZU010000188">
    <property type="protein sequence ID" value="CAB4786988.1"/>
    <property type="molecule type" value="Genomic_DNA"/>
</dbReference>
<dbReference type="AlphaFoldDB" id="A0A6J6WW88"/>
<proteinExistence type="predicted"/>
<feature type="compositionally biased region" description="Basic residues" evidence="1">
    <location>
        <begin position="109"/>
        <end position="121"/>
    </location>
</feature>
<evidence type="ECO:0000313" key="2">
    <source>
        <dbReference type="EMBL" id="CAB4786988.1"/>
    </source>
</evidence>
<feature type="region of interest" description="Disordered" evidence="1">
    <location>
        <begin position="92"/>
        <end position="155"/>
    </location>
</feature>
<evidence type="ECO:0000256" key="1">
    <source>
        <dbReference type="SAM" id="MobiDB-lite"/>
    </source>
</evidence>
<feature type="compositionally biased region" description="Basic residues" evidence="1">
    <location>
        <begin position="135"/>
        <end position="155"/>
    </location>
</feature>
<sequence>MAQRPDLTRFIDAGAGFVSLTRGQAQASARDLVAQGLLAQNQVQSFVDGILEESRRRRDAAISTVRTEVGRQVKLLGLITKDDLAASERRLRKELGAKSSTKGTGAKKAATKKAPVKKTPAKKAPVTKAPVTKTAAKKTTAKKTATKKAPAKRSA</sequence>
<organism evidence="2">
    <name type="scientific">freshwater metagenome</name>
    <dbReference type="NCBI Taxonomy" id="449393"/>
    <lineage>
        <taxon>unclassified sequences</taxon>
        <taxon>metagenomes</taxon>
        <taxon>ecological metagenomes</taxon>
    </lineage>
</organism>